<feature type="compositionally biased region" description="Basic and acidic residues" evidence="2">
    <location>
        <begin position="1733"/>
        <end position="1756"/>
    </location>
</feature>
<feature type="region of interest" description="Disordered" evidence="2">
    <location>
        <begin position="1192"/>
        <end position="1229"/>
    </location>
</feature>
<dbReference type="InterPro" id="IPR019441">
    <property type="entry name" value="FMP27/BLTP2/Hobbit_GFWDK_RBG"/>
</dbReference>
<protein>
    <recommendedName>
        <fullName evidence="3">FMP27/BLTP2/Hobbit GFWDK motif-containing RBG unit domain-containing protein</fullName>
    </recommendedName>
</protein>
<reference evidence="4" key="1">
    <citation type="submission" date="2019-08" db="EMBL/GenBank/DDBJ databases">
        <title>The improved chromosome-level genome for the pearl oyster Pinctada fucata martensii using PacBio sequencing and Hi-C.</title>
        <authorList>
            <person name="Zheng Z."/>
        </authorList>
    </citation>
    <scope>NUCLEOTIDE SEQUENCE</scope>
    <source>
        <strain evidence="4">ZZ-2019</strain>
        <tissue evidence="4">Adductor muscle</tissue>
    </source>
</reference>
<gene>
    <name evidence="4" type="ORF">FSP39_019738</name>
</gene>
<dbReference type="Proteomes" id="UP001186944">
    <property type="component" value="Unassembled WGS sequence"/>
</dbReference>
<evidence type="ECO:0000256" key="2">
    <source>
        <dbReference type="SAM" id="MobiDB-lite"/>
    </source>
</evidence>
<evidence type="ECO:0000256" key="1">
    <source>
        <dbReference type="SAM" id="Coils"/>
    </source>
</evidence>
<comment type="caution">
    <text evidence="4">The sequence shown here is derived from an EMBL/GenBank/DDBJ whole genome shotgun (WGS) entry which is preliminary data.</text>
</comment>
<dbReference type="Pfam" id="PF10344">
    <property type="entry name" value="Hobbit"/>
    <property type="match status" value="1"/>
</dbReference>
<keyword evidence="1" id="KW-0175">Coiled coil</keyword>
<organism evidence="4 5">
    <name type="scientific">Pinctada imbricata</name>
    <name type="common">Atlantic pearl-oyster</name>
    <name type="synonym">Pinctada martensii</name>
    <dbReference type="NCBI Taxonomy" id="66713"/>
    <lineage>
        <taxon>Eukaryota</taxon>
        <taxon>Metazoa</taxon>
        <taxon>Spiralia</taxon>
        <taxon>Lophotrochozoa</taxon>
        <taxon>Mollusca</taxon>
        <taxon>Bivalvia</taxon>
        <taxon>Autobranchia</taxon>
        <taxon>Pteriomorphia</taxon>
        <taxon>Pterioida</taxon>
        <taxon>Pterioidea</taxon>
        <taxon>Pteriidae</taxon>
        <taxon>Pinctada</taxon>
    </lineage>
</organism>
<dbReference type="InterPro" id="IPR045167">
    <property type="entry name" value="Hobbit"/>
</dbReference>
<feature type="region of interest" description="Disordered" evidence="2">
    <location>
        <begin position="1124"/>
        <end position="1143"/>
    </location>
</feature>
<keyword evidence="5" id="KW-1185">Reference proteome</keyword>
<accession>A0AA88XP50</accession>
<dbReference type="PANTHER" id="PTHR15678">
    <property type="entry name" value="ANTIGEN MLAA-22-RELATED"/>
    <property type="match status" value="1"/>
</dbReference>
<evidence type="ECO:0000313" key="5">
    <source>
        <dbReference type="Proteomes" id="UP001186944"/>
    </source>
</evidence>
<dbReference type="SMART" id="SM01214">
    <property type="entry name" value="Fmp27_GFWDK"/>
    <property type="match status" value="1"/>
</dbReference>
<evidence type="ECO:0000313" key="4">
    <source>
        <dbReference type="EMBL" id="KAK3084827.1"/>
    </source>
</evidence>
<feature type="region of interest" description="Disordered" evidence="2">
    <location>
        <begin position="1733"/>
        <end position="1763"/>
    </location>
</feature>
<name>A0AA88XP50_PINIB</name>
<feature type="coiled-coil region" evidence="1">
    <location>
        <begin position="1509"/>
        <end position="1570"/>
    </location>
</feature>
<evidence type="ECO:0000259" key="3">
    <source>
        <dbReference type="SMART" id="SM01214"/>
    </source>
</evidence>
<dbReference type="PANTHER" id="PTHR15678:SF6">
    <property type="entry name" value="BRIDGE-LIKE LIPID TRANSFER PROTEIN FAMILY MEMBER 2"/>
    <property type="match status" value="1"/>
</dbReference>
<feature type="domain" description="FMP27/BLTP2/Hobbit GFWDK motif-containing RBG unit" evidence="3">
    <location>
        <begin position="725"/>
        <end position="857"/>
    </location>
</feature>
<sequence>MIISDFSTQSPQAKVAELLKLNVKVTIGMDLIDSHSSLHVGEDLTFHIDLSLQIGVDLIDSHSSLHGAYFHYHHDEVQYWASVISRILSGEQTLPKTVDDDPEMVEDLSHNTLKTSVSKYIMRRKMKSVIEFVEVSSALSSASCAGLLLGVQSFTLVATVNPELIDEDADYFDPNDVHVELDIQKVYCQHMESQVSHHQLNGHSHFWDHLLFIDTLMVKLRKLGEEANLDCMICNTQLEWSTNIVNTAMQFLGSLQRSRSSSGEIILPPAPRPRVVSRSQSWWQKWKSTLRVDMSNVNVFLTNNFQVGLMLRLDTFTVDHAIPQSAVILEGCKVVYVQVTGKSLGLLRSTELHHPVFHLQELRATFKQDVKEANVQILKDLSCDWRTCHHMCIIQALQDSSDFIARIRTDDIERPTGGSSAATPFSEGFKVNVVVLAHTSFTLHLSKDHSITIVAESYVMSYTKEELLMELKMLAVKCDDAEVFNISGILFGNTHDCELETERMMEDNLILKTNRAWNISFDSCTIVFPYAYNFAACFDEFVNVFKWIKLVHKVQRKPFTIDSKLPPDLKLKGKVFMIQLCDDPFEVKLGDNYDLMKDEETEGIKRRRVMDQKIASLRKMGTFLPEDKVKDLYDSLGKKSSDIYIQRSRQLYATSPMRTKLFTWKMEGLEILALADLSYHGKDNVLKCMKEIDKDSPLPDGLDFLTMWCRTVHLSMDTWTIMLRDYPQPMLEVKDMHLWGKLVGAEQDGTKRAKRFPLVEVAGPWGDMAVERNLPALKFYHDFSCDIHSWTMAYGPCWEPALAQYNLCLDLVNKPSVDPSRPMPWWDKSRILLHGRLTASIKQMSWLYHASLDPYNSTEMMDWSWSEVVLDWTNAKIVLKGDLDIYARTASKYDDCRLLHLPNLRLCLKLEWLCLGDANDHHAVMPCAPDKIPDYSMEEHDSFRAFRSQNLNLDISMDTKPLRDTTLNVPSCLFYASTIKFLDKLKLCLLAVTRPIRRGRIFKNTKPKKIQLTRHYKSIKLSVNLHRFNACYWMSFAKQHGSELLADAFVLHLCNDLTLTPVEDGLWHRPAADWSVRYLICDLTDTRSWLQSARTESDELNVSYRNPVDKSFFISVHRVSYKRGDFNDPNSDPEEERECRQDKMSATHNVHVYGMKGAWTKHNRNVLLGLYDSYQKAQSLKRNLSADALKGFKIDGGQQSSQKNRSMSMSAGGPPSPPPSVSPSPLSKLQTGHALAMLMKLVAESDSKSVVFTEEPSSTNLDELHGMAACQTDDVICRNWQIELHNAQMVLKGVETSGNVIVSAAKAQILSCTHTPVWKNSQLRSKTTWVGSVECMQYYATVDPSYEFEDDCYPWLSAENVEDRSEADLSGLPEMVASGHSVGGVVYSTVGSDKKSRQQVQLQRIISRCKCQLFYASYGEVDLNLVAEVPPPPSDDSDMMTWEEGVDAFTLLHHDLNVCTNHLQYNMILDIVNNLLLHVEQKKKDTSEKLQSMRFQLQLSSEEDQKTPIQQLQAELRQECERLRRHEKDLYLIHKALDDDEDNEILLQQSEELEEMLFECKEKINNLNEELAMRISCFKENQLQVKVKTTKAQQASVDRRNEVCFKFAQWRLTEADGQLGITDLALRNFVYTKENRDNDTWTHQLELGWVKVTNLLPNSLYKDVLVPRDPLGYDCDRQMALRIISSEKPPVGGIAVKEHFEVNVAPMQIQMTYQFYKTVMGFFFPDKNIETDDQDHADGNSMKKKEKKSSLKKESMKQVPSSHDLNEIDKMKERAANNNTFYYVKVPEVSLRVSYKGEKDKNIEDIHDFSIKLPTLEYHNCIWTWFDMLMSMKNDCKRVILSQAIKQKLHMRSRIVPEETPLTDVQQEEDKMKMLLGAKILVSFIGGKEIDVLKM</sequence>
<proteinExistence type="predicted"/>
<dbReference type="EMBL" id="VSWD01000013">
    <property type="protein sequence ID" value="KAK3084827.1"/>
    <property type="molecule type" value="Genomic_DNA"/>
</dbReference>